<sequence>MDWERRHFVEKDISFRFPVSKFEKIKYDEDETLPYEKRRPSIWRDWQELRELMEGVRPSTSDSSGEGLSRPLRPSSDIKIVHRFSFNWSDQKNLEEIFRKNVVLLLDHSGPQTWDRTHVEELLQLRAETQVPVHVLNQRTLEDPICVSSTSIRDVIDEGLSPNHRALNVLSIPLTSPSSVSTIEKLLDSDTTSWNSTVTHPEALMPSVPPKTKWWGMVTLSGCIHSPHIDASGLCTAIHVAVGYKFFIVATDSASFSLVGLRKKDQSIEECVRRAKWRVVVIPPGGTLFLPAGTMHYAFTPETTCGAPPGAIARGSHFYSWSRLPDTLRALWRLRLTKDAITNAEHAEMFTLLSRMLIDVSNRVETGSADLPAPEDIGALLTIIHQRVDLGYDTRLSPLHTAAVELSSLRADILIAKFKADMPEIFEAWKKEQARLSHWIHDCTDLIPGELSKLQSLNQ</sequence>
<dbReference type="Proteomes" id="UP000886523">
    <property type="component" value="Unassembled WGS sequence"/>
</dbReference>
<feature type="domain" description="JmjC" evidence="1">
    <location>
        <begin position="189"/>
        <end position="335"/>
    </location>
</feature>
<dbReference type="OrthoDB" id="3270451at2759"/>
<evidence type="ECO:0000313" key="3">
    <source>
        <dbReference type="Proteomes" id="UP000886523"/>
    </source>
</evidence>
<protein>
    <recommendedName>
        <fullName evidence="1">JmjC domain-containing protein</fullName>
    </recommendedName>
</protein>
<name>A0A9P6AGU0_9AGAM</name>
<organism evidence="2 3">
    <name type="scientific">Hydnum rufescens UP504</name>
    <dbReference type="NCBI Taxonomy" id="1448309"/>
    <lineage>
        <taxon>Eukaryota</taxon>
        <taxon>Fungi</taxon>
        <taxon>Dikarya</taxon>
        <taxon>Basidiomycota</taxon>
        <taxon>Agaricomycotina</taxon>
        <taxon>Agaricomycetes</taxon>
        <taxon>Cantharellales</taxon>
        <taxon>Hydnaceae</taxon>
        <taxon>Hydnum</taxon>
    </lineage>
</organism>
<dbReference type="SUPFAM" id="SSF51197">
    <property type="entry name" value="Clavaminate synthase-like"/>
    <property type="match status" value="1"/>
</dbReference>
<evidence type="ECO:0000313" key="2">
    <source>
        <dbReference type="EMBL" id="KAF9505518.1"/>
    </source>
</evidence>
<proteinExistence type="predicted"/>
<accession>A0A9P6AGU0</accession>
<keyword evidence="3" id="KW-1185">Reference proteome</keyword>
<gene>
    <name evidence="2" type="ORF">BS47DRAFT_534626</name>
</gene>
<dbReference type="PROSITE" id="PS51184">
    <property type="entry name" value="JMJC"/>
    <property type="match status" value="1"/>
</dbReference>
<evidence type="ECO:0000259" key="1">
    <source>
        <dbReference type="PROSITE" id="PS51184"/>
    </source>
</evidence>
<comment type="caution">
    <text evidence="2">The sequence shown here is derived from an EMBL/GenBank/DDBJ whole genome shotgun (WGS) entry which is preliminary data.</text>
</comment>
<dbReference type="Gene3D" id="2.60.120.650">
    <property type="entry name" value="Cupin"/>
    <property type="match status" value="1"/>
</dbReference>
<dbReference type="InterPro" id="IPR003347">
    <property type="entry name" value="JmjC_dom"/>
</dbReference>
<dbReference type="AlphaFoldDB" id="A0A9P6AGU0"/>
<dbReference type="EMBL" id="MU129148">
    <property type="protein sequence ID" value="KAF9505518.1"/>
    <property type="molecule type" value="Genomic_DNA"/>
</dbReference>
<reference evidence="2" key="1">
    <citation type="journal article" date="2020" name="Nat. Commun.">
        <title>Large-scale genome sequencing of mycorrhizal fungi provides insights into the early evolution of symbiotic traits.</title>
        <authorList>
            <person name="Miyauchi S."/>
            <person name="Kiss E."/>
            <person name="Kuo A."/>
            <person name="Drula E."/>
            <person name="Kohler A."/>
            <person name="Sanchez-Garcia M."/>
            <person name="Morin E."/>
            <person name="Andreopoulos B."/>
            <person name="Barry K.W."/>
            <person name="Bonito G."/>
            <person name="Buee M."/>
            <person name="Carver A."/>
            <person name="Chen C."/>
            <person name="Cichocki N."/>
            <person name="Clum A."/>
            <person name="Culley D."/>
            <person name="Crous P.W."/>
            <person name="Fauchery L."/>
            <person name="Girlanda M."/>
            <person name="Hayes R.D."/>
            <person name="Keri Z."/>
            <person name="LaButti K."/>
            <person name="Lipzen A."/>
            <person name="Lombard V."/>
            <person name="Magnuson J."/>
            <person name="Maillard F."/>
            <person name="Murat C."/>
            <person name="Nolan M."/>
            <person name="Ohm R.A."/>
            <person name="Pangilinan J."/>
            <person name="Pereira M.F."/>
            <person name="Perotto S."/>
            <person name="Peter M."/>
            <person name="Pfister S."/>
            <person name="Riley R."/>
            <person name="Sitrit Y."/>
            <person name="Stielow J.B."/>
            <person name="Szollosi G."/>
            <person name="Zifcakova L."/>
            <person name="Stursova M."/>
            <person name="Spatafora J.W."/>
            <person name="Tedersoo L."/>
            <person name="Vaario L.M."/>
            <person name="Yamada A."/>
            <person name="Yan M."/>
            <person name="Wang P."/>
            <person name="Xu J."/>
            <person name="Bruns T."/>
            <person name="Baldrian P."/>
            <person name="Vilgalys R."/>
            <person name="Dunand C."/>
            <person name="Henrissat B."/>
            <person name="Grigoriev I.V."/>
            <person name="Hibbett D."/>
            <person name="Nagy L.G."/>
            <person name="Martin F.M."/>
        </authorList>
    </citation>
    <scope>NUCLEOTIDE SEQUENCE</scope>
    <source>
        <strain evidence="2">UP504</strain>
    </source>
</reference>